<dbReference type="AlphaFoldDB" id="A0A538SRB5"/>
<organism evidence="2 3">
    <name type="scientific">Eiseniibacteriota bacterium</name>
    <dbReference type="NCBI Taxonomy" id="2212470"/>
    <lineage>
        <taxon>Bacteria</taxon>
        <taxon>Candidatus Eiseniibacteriota</taxon>
    </lineage>
</organism>
<dbReference type="PANTHER" id="PTHR36842:SF1">
    <property type="entry name" value="PROTEIN TOLB"/>
    <property type="match status" value="1"/>
</dbReference>
<gene>
    <name evidence="2" type="ORF">E6K72_08115</name>
</gene>
<dbReference type="PANTHER" id="PTHR36842">
    <property type="entry name" value="PROTEIN TOLB HOMOLOG"/>
    <property type="match status" value="1"/>
</dbReference>
<evidence type="ECO:0000256" key="1">
    <source>
        <dbReference type="ARBA" id="ARBA00009820"/>
    </source>
</evidence>
<dbReference type="Pfam" id="PF26549">
    <property type="entry name" value="Tricorn_N"/>
    <property type="match status" value="1"/>
</dbReference>
<dbReference type="Pfam" id="PF07676">
    <property type="entry name" value="PD40"/>
    <property type="match status" value="1"/>
</dbReference>
<evidence type="ECO:0000313" key="2">
    <source>
        <dbReference type="EMBL" id="TMQ53931.1"/>
    </source>
</evidence>
<protein>
    <recommendedName>
        <fullName evidence="4">S9 family peptidase</fullName>
    </recommendedName>
</protein>
<dbReference type="InterPro" id="IPR011042">
    <property type="entry name" value="6-blade_b-propeller_TolB-like"/>
</dbReference>
<evidence type="ECO:0000313" key="3">
    <source>
        <dbReference type="Proteomes" id="UP000317716"/>
    </source>
</evidence>
<dbReference type="InterPro" id="IPR011659">
    <property type="entry name" value="WD40"/>
</dbReference>
<dbReference type="EMBL" id="VBOS01000285">
    <property type="protein sequence ID" value="TMQ53931.1"/>
    <property type="molecule type" value="Genomic_DNA"/>
</dbReference>
<evidence type="ECO:0008006" key="4">
    <source>
        <dbReference type="Google" id="ProtNLM"/>
    </source>
</evidence>
<accession>A0A538SRB5</accession>
<dbReference type="Proteomes" id="UP000317716">
    <property type="component" value="Unassembled WGS sequence"/>
</dbReference>
<comment type="caution">
    <text evidence="2">The sequence shown here is derived from an EMBL/GenBank/DDBJ whole genome shotgun (WGS) entry which is preliminary data.</text>
</comment>
<reference evidence="2 3" key="1">
    <citation type="journal article" date="2019" name="Nat. Microbiol.">
        <title>Mediterranean grassland soil C-N compound turnover is dependent on rainfall and depth, and is mediated by genomically divergent microorganisms.</title>
        <authorList>
            <person name="Diamond S."/>
            <person name="Andeer P.F."/>
            <person name="Li Z."/>
            <person name="Crits-Christoph A."/>
            <person name="Burstein D."/>
            <person name="Anantharaman K."/>
            <person name="Lane K.R."/>
            <person name="Thomas B.C."/>
            <person name="Pan C."/>
            <person name="Northen T.R."/>
            <person name="Banfield J.F."/>
        </authorList>
    </citation>
    <scope>NUCLEOTIDE SEQUENCE [LARGE SCALE GENOMIC DNA]</scope>
    <source>
        <strain evidence="2">WS_2</strain>
    </source>
</reference>
<dbReference type="Gene3D" id="2.120.10.30">
    <property type="entry name" value="TolB, C-terminal domain"/>
    <property type="match status" value="2"/>
</dbReference>
<feature type="non-terminal residue" evidence="2">
    <location>
        <position position="318"/>
    </location>
</feature>
<comment type="similarity">
    <text evidence="1">Belongs to the TolB family.</text>
</comment>
<sequence>MSVMTSPSTVLYPARKGPRPFTAEDLWAIPRVGAPVPAPDGKSFAVAVTTYDLEKNEGRGRIWLVPVAGGEPRALTAPEHSSQQPAFSPDGRQLAFTRKSDKGKWQLYVMPVDGGEPRRLTDLPLGVFDPKWLPDGSGIVFAATVLKGHFTPDATAAELERREKDPVKAHVTEDRLYRYWDAWLTTGEVPHLFVHEVASGKLRDLTPDSTSWFDWMDPAGQYDIAPDGREIVFAGISFDAKKSILRSAIYVAPVAGGAARCLTPDDPSDDTHPRYAPDGKSIVYGMQHDPFFYADRVRLMRFDRAAMKHEPLLENWHL</sequence>
<proteinExistence type="inferred from homology"/>
<name>A0A538SRB5_UNCEI</name>
<dbReference type="SUPFAM" id="SSF82171">
    <property type="entry name" value="DPP6 N-terminal domain-like"/>
    <property type="match status" value="1"/>
</dbReference>